<comment type="function">
    <text evidence="8">Catalyzes the deamination of adenosine to inosine at the wobble position 34 of tRNA(Arg2).</text>
</comment>
<dbReference type="GO" id="GO:0052717">
    <property type="term" value="F:tRNA-specific adenosine-34 deaminase activity"/>
    <property type="evidence" value="ECO:0007669"/>
    <property type="project" value="UniProtKB-UniRule"/>
</dbReference>
<reference evidence="9" key="1">
    <citation type="submission" date="2021-03" db="EMBL/GenBank/DDBJ databases">
        <title>Plesiomonas shigelloides zfcc0051, isolated from zebrafish feces.</title>
        <authorList>
            <person name="Vanderhoek Z."/>
            <person name="Gaulke C."/>
        </authorList>
    </citation>
    <scope>NUCLEOTIDE SEQUENCE</scope>
    <source>
        <strain evidence="9">Zfcc0051</strain>
    </source>
</reference>
<dbReference type="RefSeq" id="WP_106911299.1">
    <property type="nucleotide sequence ID" value="NZ_CP027852.1"/>
</dbReference>
<feature type="active site" description="Proton donor" evidence="8">
    <location>
        <position position="48"/>
    </location>
</feature>
<keyword evidence="3 8" id="KW-0819">tRNA processing</keyword>
<evidence type="ECO:0000256" key="7">
    <source>
        <dbReference type="ARBA" id="ARBA00048045"/>
    </source>
</evidence>
<comment type="catalytic activity">
    <reaction evidence="7 8">
        <text>adenosine(34) in tRNA + H2O + H(+) = inosine(34) in tRNA + NH4(+)</text>
        <dbReference type="Rhea" id="RHEA:43168"/>
        <dbReference type="Rhea" id="RHEA-COMP:10373"/>
        <dbReference type="Rhea" id="RHEA-COMP:10374"/>
        <dbReference type="ChEBI" id="CHEBI:15377"/>
        <dbReference type="ChEBI" id="CHEBI:15378"/>
        <dbReference type="ChEBI" id="CHEBI:28938"/>
        <dbReference type="ChEBI" id="CHEBI:74411"/>
        <dbReference type="ChEBI" id="CHEBI:82852"/>
        <dbReference type="EC" id="3.5.4.33"/>
    </reaction>
</comment>
<comment type="similarity">
    <text evidence="1">Belongs to the cytidine and deoxycytidylate deaminase family. ADAT2 subfamily.</text>
</comment>
<name>A0A2P1VPT4_PLESH</name>
<keyword evidence="5 8" id="KW-0378">Hydrolase</keyword>
<comment type="caution">
    <text evidence="9">The sequence shown here is derived from an EMBL/GenBank/DDBJ whole genome shotgun (WGS) entry which is preliminary data.</text>
</comment>
<dbReference type="GO" id="GO:0008270">
    <property type="term" value="F:zinc ion binding"/>
    <property type="evidence" value="ECO:0007669"/>
    <property type="project" value="UniProtKB-UniRule"/>
</dbReference>
<evidence type="ECO:0000313" key="10">
    <source>
        <dbReference type="Proteomes" id="UP000664658"/>
    </source>
</evidence>
<evidence type="ECO:0000256" key="3">
    <source>
        <dbReference type="ARBA" id="ARBA00022694"/>
    </source>
</evidence>
<gene>
    <name evidence="8 9" type="primary">tadA</name>
    <name evidence="9" type="ORF">J2R62_12000</name>
</gene>
<feature type="binding site" evidence="8">
    <location>
        <position position="46"/>
    </location>
    <ligand>
        <name>Zn(2+)</name>
        <dbReference type="ChEBI" id="CHEBI:29105"/>
        <note>catalytic</note>
    </ligand>
</feature>
<dbReference type="GO" id="GO:0002100">
    <property type="term" value="P:tRNA wobble adenosine to inosine editing"/>
    <property type="evidence" value="ECO:0007669"/>
    <property type="project" value="UniProtKB-UniRule"/>
</dbReference>
<organism evidence="9 10">
    <name type="scientific">Plesiomonas shigelloides</name>
    <name type="common">Aeromonas shigelloides</name>
    <dbReference type="NCBI Taxonomy" id="703"/>
    <lineage>
        <taxon>Bacteria</taxon>
        <taxon>Pseudomonadati</taxon>
        <taxon>Pseudomonadota</taxon>
        <taxon>Gammaproteobacteria</taxon>
        <taxon>Enterobacterales</taxon>
        <taxon>Enterobacteriaceae</taxon>
        <taxon>Plesiomonas</taxon>
    </lineage>
</organism>
<dbReference type="CDD" id="cd01285">
    <property type="entry name" value="nucleoside_deaminase"/>
    <property type="match status" value="1"/>
</dbReference>
<keyword evidence="6 8" id="KW-0862">Zinc</keyword>
<evidence type="ECO:0000256" key="6">
    <source>
        <dbReference type="ARBA" id="ARBA00022833"/>
    </source>
</evidence>
<dbReference type="AlphaFoldDB" id="A0A2P1VPT4"/>
<evidence type="ECO:0000256" key="1">
    <source>
        <dbReference type="ARBA" id="ARBA00010669"/>
    </source>
</evidence>
<dbReference type="PANTHER" id="PTHR11079:SF202">
    <property type="entry name" value="TRNA-SPECIFIC ADENOSINE DEAMINASE"/>
    <property type="match status" value="1"/>
</dbReference>
<dbReference type="InterPro" id="IPR002125">
    <property type="entry name" value="CMP_dCMP_dom"/>
</dbReference>
<evidence type="ECO:0000256" key="5">
    <source>
        <dbReference type="ARBA" id="ARBA00022801"/>
    </source>
</evidence>
<dbReference type="Pfam" id="PF00383">
    <property type="entry name" value="dCMP_cyt_deam_1"/>
    <property type="match status" value="1"/>
</dbReference>
<dbReference type="InterPro" id="IPR016192">
    <property type="entry name" value="APOBEC/CMP_deaminase_Zn-bd"/>
</dbReference>
<evidence type="ECO:0000256" key="2">
    <source>
        <dbReference type="ARBA" id="ARBA00011738"/>
    </source>
</evidence>
<accession>A0A2P1VPT4</accession>
<dbReference type="PROSITE" id="PS00903">
    <property type="entry name" value="CYT_DCMP_DEAMINASES_1"/>
    <property type="match status" value="1"/>
</dbReference>
<dbReference type="Proteomes" id="UP000664658">
    <property type="component" value="Unassembled WGS sequence"/>
</dbReference>
<comment type="cofactor">
    <cofactor evidence="8">
        <name>Zn(2+)</name>
        <dbReference type="ChEBI" id="CHEBI:29105"/>
    </cofactor>
    <text evidence="8">Binds 1 zinc ion per subunit.</text>
</comment>
<keyword evidence="4 8" id="KW-0479">Metal-binding</keyword>
<comment type="subunit">
    <text evidence="2 8">Homodimer.</text>
</comment>
<protein>
    <recommendedName>
        <fullName evidence="8">tRNA-specific adenosine deaminase</fullName>
        <ecNumber evidence="8">3.5.4.33</ecNumber>
    </recommendedName>
</protein>
<evidence type="ECO:0000313" key="9">
    <source>
        <dbReference type="EMBL" id="MBO1108925.1"/>
    </source>
</evidence>
<dbReference type="EC" id="3.5.4.33" evidence="8"/>
<feature type="binding site" evidence="8">
    <location>
        <position position="79"/>
    </location>
    <ligand>
        <name>Zn(2+)</name>
        <dbReference type="ChEBI" id="CHEBI:29105"/>
        <note>catalytic</note>
    </ligand>
</feature>
<dbReference type="SUPFAM" id="SSF53927">
    <property type="entry name" value="Cytidine deaminase-like"/>
    <property type="match status" value="1"/>
</dbReference>
<dbReference type="NCBIfam" id="NF008113">
    <property type="entry name" value="PRK10860.1"/>
    <property type="match status" value="1"/>
</dbReference>
<feature type="binding site" evidence="8">
    <location>
        <position position="76"/>
    </location>
    <ligand>
        <name>Zn(2+)</name>
        <dbReference type="ChEBI" id="CHEBI:29105"/>
        <note>catalytic</note>
    </ligand>
</feature>
<dbReference type="FunFam" id="3.40.140.10:FF:000005">
    <property type="entry name" value="tRNA-specific adenosine deaminase"/>
    <property type="match status" value="1"/>
</dbReference>
<dbReference type="PANTHER" id="PTHR11079">
    <property type="entry name" value="CYTOSINE DEAMINASE FAMILY MEMBER"/>
    <property type="match status" value="1"/>
</dbReference>
<proteinExistence type="inferred from homology"/>
<dbReference type="EMBL" id="JAFNAA010000012">
    <property type="protein sequence ID" value="MBO1108925.1"/>
    <property type="molecule type" value="Genomic_DNA"/>
</dbReference>
<dbReference type="Gene3D" id="3.40.140.10">
    <property type="entry name" value="Cytidine Deaminase, domain 2"/>
    <property type="match status" value="1"/>
</dbReference>
<evidence type="ECO:0000256" key="8">
    <source>
        <dbReference type="HAMAP-Rule" id="MF_00972"/>
    </source>
</evidence>
<dbReference type="HAMAP" id="MF_00972">
    <property type="entry name" value="tRNA_aden_deaminase"/>
    <property type="match status" value="1"/>
</dbReference>
<sequence>MRHAMTLAAKAEAEGEVPVGAVLVLDGQVIGEGWNRSIGQHDPTAHAEMMAIRQGGKVVQNYRLLDAVLYVTLEPCAMCSGAMVHGRIRQLVFGASDLKTGTAGSVMNLLREPHFNHQLEVLGGVLADECGAQLSAFFRRRRAEKKALRQAARESSSHGEDVE</sequence>
<dbReference type="InterPro" id="IPR016193">
    <property type="entry name" value="Cytidine_deaminase-like"/>
</dbReference>
<dbReference type="InterPro" id="IPR028883">
    <property type="entry name" value="tRNA_aden_deaminase"/>
</dbReference>
<dbReference type="PROSITE" id="PS51747">
    <property type="entry name" value="CYT_DCMP_DEAMINASES_2"/>
    <property type="match status" value="1"/>
</dbReference>
<evidence type="ECO:0000256" key="4">
    <source>
        <dbReference type="ARBA" id="ARBA00022723"/>
    </source>
</evidence>